<keyword evidence="2" id="KW-1185">Reference proteome</keyword>
<name>A0ABQ4N4R6_9BACL</name>
<dbReference type="RefSeq" id="WP_213528421.1">
    <property type="nucleotide sequence ID" value="NZ_BOVJ01000056.1"/>
</dbReference>
<comment type="caution">
    <text evidence="1">The sequence shown here is derived from an EMBL/GenBank/DDBJ whole genome shotgun (WGS) entry which is preliminary data.</text>
</comment>
<organism evidence="1 2">
    <name type="scientific">Paenibacillus cisolokensis</name>
    <dbReference type="NCBI Taxonomy" id="1658519"/>
    <lineage>
        <taxon>Bacteria</taxon>
        <taxon>Bacillati</taxon>
        <taxon>Bacillota</taxon>
        <taxon>Bacilli</taxon>
        <taxon>Bacillales</taxon>
        <taxon>Paenibacillaceae</taxon>
        <taxon>Paenibacillus</taxon>
    </lineage>
</organism>
<protein>
    <submittedName>
        <fullName evidence="1">Uncharacterized protein</fullName>
    </submittedName>
</protein>
<dbReference type="Proteomes" id="UP000680304">
    <property type="component" value="Unassembled WGS sequence"/>
</dbReference>
<gene>
    <name evidence="1" type="ORF">PACILC2_17130</name>
</gene>
<accession>A0ABQ4N4R6</accession>
<dbReference type="EMBL" id="BOVJ01000056">
    <property type="protein sequence ID" value="GIQ63145.1"/>
    <property type="molecule type" value="Genomic_DNA"/>
</dbReference>
<proteinExistence type="predicted"/>
<sequence length="45" mass="5075">MAEDAPRYARRILNSLTEQGLAEMIGEEAPASKGRPRNIYRVLTE</sequence>
<evidence type="ECO:0000313" key="1">
    <source>
        <dbReference type="EMBL" id="GIQ63145.1"/>
    </source>
</evidence>
<evidence type="ECO:0000313" key="2">
    <source>
        <dbReference type="Proteomes" id="UP000680304"/>
    </source>
</evidence>
<reference evidence="1 2" key="1">
    <citation type="submission" date="2021-04" db="EMBL/GenBank/DDBJ databases">
        <title>Draft genome sequence of Paenibacillus cisolokensis, LC2-13A.</title>
        <authorList>
            <person name="Uke A."/>
            <person name="Chhe C."/>
            <person name="Baramee S."/>
            <person name="Kosugi A."/>
        </authorList>
    </citation>
    <scope>NUCLEOTIDE SEQUENCE [LARGE SCALE GENOMIC DNA]</scope>
    <source>
        <strain evidence="1 2">LC2-13A</strain>
    </source>
</reference>